<accession>A0A9X1Y6L8</accession>
<evidence type="ECO:0000256" key="2">
    <source>
        <dbReference type="ARBA" id="ARBA00022679"/>
    </source>
</evidence>
<feature type="domain" description="Methyltransferase" evidence="4">
    <location>
        <begin position="52"/>
        <end position="151"/>
    </location>
</feature>
<dbReference type="AlphaFoldDB" id="A0A9X1Y6L8"/>
<dbReference type="Pfam" id="PF10119">
    <property type="entry name" value="MethyTransf_Reg"/>
    <property type="match status" value="1"/>
</dbReference>
<dbReference type="PANTHER" id="PTHR43861">
    <property type="entry name" value="TRANS-ACONITATE 2-METHYLTRANSFERASE-RELATED"/>
    <property type="match status" value="1"/>
</dbReference>
<feature type="domain" description="Methyltransferase regulatory" evidence="3">
    <location>
        <begin position="224"/>
        <end position="306"/>
    </location>
</feature>
<dbReference type="InterPro" id="IPR018773">
    <property type="entry name" value="MeTrfase_reg_dom_prd"/>
</dbReference>
<dbReference type="GO" id="GO:0008168">
    <property type="term" value="F:methyltransferase activity"/>
    <property type="evidence" value="ECO:0007669"/>
    <property type="project" value="UniProtKB-KW"/>
</dbReference>
<dbReference type="PANTHER" id="PTHR43861:SF1">
    <property type="entry name" value="TRANS-ACONITATE 2-METHYLTRANSFERASE"/>
    <property type="match status" value="1"/>
</dbReference>
<gene>
    <name evidence="5" type="ORF">M0638_06570</name>
</gene>
<evidence type="ECO:0000259" key="3">
    <source>
        <dbReference type="Pfam" id="PF10119"/>
    </source>
</evidence>
<keyword evidence="1 5" id="KW-0489">Methyltransferase</keyword>
<dbReference type="Pfam" id="PF13649">
    <property type="entry name" value="Methyltransf_25"/>
    <property type="match status" value="1"/>
</dbReference>
<dbReference type="InterPro" id="IPR029063">
    <property type="entry name" value="SAM-dependent_MTases_sf"/>
</dbReference>
<dbReference type="InterPro" id="IPR041698">
    <property type="entry name" value="Methyltransf_25"/>
</dbReference>
<dbReference type="SUPFAM" id="SSF53335">
    <property type="entry name" value="S-adenosyl-L-methionine-dependent methyltransferases"/>
    <property type="match status" value="1"/>
</dbReference>
<organism evidence="5 6">
    <name type="scientific">Roseomonas acroporae</name>
    <dbReference type="NCBI Taxonomy" id="2937791"/>
    <lineage>
        <taxon>Bacteria</taxon>
        <taxon>Pseudomonadati</taxon>
        <taxon>Pseudomonadota</taxon>
        <taxon>Alphaproteobacteria</taxon>
        <taxon>Acetobacterales</taxon>
        <taxon>Roseomonadaceae</taxon>
        <taxon>Roseomonas</taxon>
    </lineage>
</organism>
<evidence type="ECO:0000313" key="5">
    <source>
        <dbReference type="EMBL" id="MCK8784043.1"/>
    </source>
</evidence>
<dbReference type="GO" id="GO:0032259">
    <property type="term" value="P:methylation"/>
    <property type="evidence" value="ECO:0007669"/>
    <property type="project" value="UniProtKB-KW"/>
</dbReference>
<protein>
    <submittedName>
        <fullName evidence="5">Class I SAM-dependent methyltransferase</fullName>
    </submittedName>
</protein>
<dbReference type="Proteomes" id="UP001139516">
    <property type="component" value="Unassembled WGS sequence"/>
</dbReference>
<dbReference type="CDD" id="cd02440">
    <property type="entry name" value="AdoMet_MTases"/>
    <property type="match status" value="1"/>
</dbReference>
<dbReference type="Gene3D" id="3.40.50.150">
    <property type="entry name" value="Vaccinia Virus protein VP39"/>
    <property type="match status" value="1"/>
</dbReference>
<sequence length="499" mass="53163">MGVEVMGWSRGYVADAPYIVGYQPVQAPSHLALVCGLMGVAWEPPGDMVIGELGCGRGYTALAIAAANPRCTVIGLDYNPAHIAEARSVAAECGLTNARFLEADLAEMDAAELDRLPEFDCVTLHGLWTWVADPVREGVVRLLRRRLKPGGIAMVSYNSLPGFATGFGVQRLVQAAAATAMGGSHQRALAAIDVVRDLTKAEAHYLAGNPWATRMDDFGQGQNPAYITHEFLTDHWRPAFFADLAAAMGEAKLDFVGSASLVENFNELMLTPEQRAVQERLPPGPGRELVKDLCLQRGFRKDVFVRGAVPGSREQALGRVGLALTVHRDDNRPKLVVPAGEVELPRDLADAVLRALQERPHSVAELLALPEARRTNIAELLMILVDSGVAVPLWPGAPRGPVPTASAFNAVAARRYAQGGLSASRFALAAPATGAALPCAALEMEVVARLLAGLPPSPAALTDSILPPDAEANDREAAEATMARLLAEKLPVYRNLGIL</sequence>
<dbReference type="RefSeq" id="WP_248666169.1">
    <property type="nucleotide sequence ID" value="NZ_JALPRX010000023.1"/>
</dbReference>
<evidence type="ECO:0000256" key="1">
    <source>
        <dbReference type="ARBA" id="ARBA00022603"/>
    </source>
</evidence>
<keyword evidence="6" id="KW-1185">Reference proteome</keyword>
<proteinExistence type="predicted"/>
<name>A0A9X1Y6L8_9PROT</name>
<keyword evidence="2" id="KW-0808">Transferase</keyword>
<reference evidence="5" key="1">
    <citation type="submission" date="2022-04" db="EMBL/GenBank/DDBJ databases">
        <title>Roseomonas acroporae sp. nov., isolated from coral Acropora digitifera.</title>
        <authorList>
            <person name="Sun H."/>
        </authorList>
    </citation>
    <scope>NUCLEOTIDE SEQUENCE</scope>
    <source>
        <strain evidence="5">NAR14</strain>
    </source>
</reference>
<evidence type="ECO:0000259" key="4">
    <source>
        <dbReference type="Pfam" id="PF13649"/>
    </source>
</evidence>
<evidence type="ECO:0000313" key="6">
    <source>
        <dbReference type="Proteomes" id="UP001139516"/>
    </source>
</evidence>
<comment type="caution">
    <text evidence="5">The sequence shown here is derived from an EMBL/GenBank/DDBJ whole genome shotgun (WGS) entry which is preliminary data.</text>
</comment>
<dbReference type="EMBL" id="JALPRX010000023">
    <property type="protein sequence ID" value="MCK8784043.1"/>
    <property type="molecule type" value="Genomic_DNA"/>
</dbReference>